<proteinExistence type="predicted"/>
<evidence type="ECO:0000256" key="3">
    <source>
        <dbReference type="ARBA" id="ARBA00022842"/>
    </source>
</evidence>
<dbReference type="OrthoDB" id="5241672at2"/>
<feature type="domain" description="Mandelate racemase/muconate lactonizing enzyme C-terminal" evidence="4">
    <location>
        <begin position="154"/>
        <end position="254"/>
    </location>
</feature>
<sequence length="377" mass="40279">MPAQSAPLADLDFPTVEEVAAAVYEINTDRPEADGTLAWSKTTLITARVTAGGAAGLGYTYASGACKPLIEGELAGAVAGQSVLDTGAAWQAMVRAVRNLGRPGLVSCAISAVDTALWDLKARLLDLPLSGLLGQVRKAVPVYGSGGFTTYDEPVARAQLERWTSDMKIPRVKIKIGESWGTAERRDLARIAFARSVIGPDAELYVDANGGYTRKQAIRMARAMAEHGVTWFEEPVTSDDLDGLREVRDQVDPDVTAGEYGYDLPYFSRMVDANAVDCLQVDVTRCGGITEWLRAAAVAAAKGLEVSGHCAPNLHAHVAAATPNLRHLEYFHDHVRIETMLFDGALDPAGGALHPDPTRPGHGLTLKDTTAARFRTA</sequence>
<name>A0A6P2BS02_9ACTN</name>
<comment type="caution">
    <text evidence="5">The sequence shown here is derived from an EMBL/GenBank/DDBJ whole genome shotgun (WGS) entry which is preliminary data.</text>
</comment>
<dbReference type="SFLD" id="SFLDS00001">
    <property type="entry name" value="Enolase"/>
    <property type="match status" value="1"/>
</dbReference>
<dbReference type="SMART" id="SM00922">
    <property type="entry name" value="MR_MLE"/>
    <property type="match status" value="1"/>
</dbReference>
<dbReference type="SFLD" id="SFLDG00179">
    <property type="entry name" value="mandelate_racemase"/>
    <property type="match status" value="1"/>
</dbReference>
<dbReference type="PANTHER" id="PTHR13794:SF58">
    <property type="entry name" value="MITOCHONDRIAL ENOLASE SUPERFAMILY MEMBER 1"/>
    <property type="match status" value="1"/>
</dbReference>
<dbReference type="Pfam" id="PF02746">
    <property type="entry name" value="MR_MLE_N"/>
    <property type="match status" value="1"/>
</dbReference>
<accession>A0A6P2BS02</accession>
<dbReference type="SUPFAM" id="SSF51604">
    <property type="entry name" value="Enolase C-terminal domain-like"/>
    <property type="match status" value="1"/>
</dbReference>
<dbReference type="SUPFAM" id="SSF54826">
    <property type="entry name" value="Enolase N-terminal domain-like"/>
    <property type="match status" value="1"/>
</dbReference>
<dbReference type="InterPro" id="IPR018110">
    <property type="entry name" value="Mandel_Rmase/mucon_lact_enz_CS"/>
</dbReference>
<evidence type="ECO:0000259" key="4">
    <source>
        <dbReference type="SMART" id="SM00922"/>
    </source>
</evidence>
<keyword evidence="6" id="KW-1185">Reference proteome</keyword>
<dbReference type="Gene3D" id="3.30.390.10">
    <property type="entry name" value="Enolase-like, N-terminal domain"/>
    <property type="match status" value="1"/>
</dbReference>
<dbReference type="InterPro" id="IPR013342">
    <property type="entry name" value="Mandelate_racemase_C"/>
</dbReference>
<dbReference type="EMBL" id="RPFW01000008">
    <property type="protein sequence ID" value="TVZ00925.1"/>
    <property type="molecule type" value="Genomic_DNA"/>
</dbReference>
<dbReference type="Gene3D" id="3.20.20.120">
    <property type="entry name" value="Enolase-like C-terminal domain"/>
    <property type="match status" value="1"/>
</dbReference>
<evidence type="ECO:0000313" key="6">
    <source>
        <dbReference type="Proteomes" id="UP000460272"/>
    </source>
</evidence>
<organism evidence="5 6">
    <name type="scientific">Trebonia kvetii</name>
    <dbReference type="NCBI Taxonomy" id="2480626"/>
    <lineage>
        <taxon>Bacteria</taxon>
        <taxon>Bacillati</taxon>
        <taxon>Actinomycetota</taxon>
        <taxon>Actinomycetes</taxon>
        <taxon>Streptosporangiales</taxon>
        <taxon>Treboniaceae</taxon>
        <taxon>Trebonia</taxon>
    </lineage>
</organism>
<reference evidence="5 6" key="1">
    <citation type="submission" date="2018-11" db="EMBL/GenBank/DDBJ databases">
        <title>Trebonia kvetii gen.nov., sp.nov., a novel acidophilic actinobacterium, and proposal of the new actinobacterial family Treboniaceae fam. nov.</title>
        <authorList>
            <person name="Rapoport D."/>
            <person name="Sagova-Mareckova M."/>
            <person name="Sedlacek I."/>
            <person name="Provaznik J."/>
            <person name="Kralova S."/>
            <person name="Pavlinic D."/>
            <person name="Benes V."/>
            <person name="Kopecky J."/>
        </authorList>
    </citation>
    <scope>NUCLEOTIDE SEQUENCE [LARGE SCALE GENOMIC DNA]</scope>
    <source>
        <strain evidence="5 6">15Tr583</strain>
    </source>
</reference>
<dbReference type="InterPro" id="IPR036849">
    <property type="entry name" value="Enolase-like_C_sf"/>
</dbReference>
<dbReference type="PANTHER" id="PTHR13794">
    <property type="entry name" value="ENOLASE SUPERFAMILY, MANDELATE RACEMASE"/>
    <property type="match status" value="1"/>
</dbReference>
<dbReference type="Proteomes" id="UP000460272">
    <property type="component" value="Unassembled WGS sequence"/>
</dbReference>
<dbReference type="InterPro" id="IPR046945">
    <property type="entry name" value="RHMD-like"/>
</dbReference>
<comment type="cofactor">
    <cofactor evidence="1">
        <name>Mg(2+)</name>
        <dbReference type="ChEBI" id="CHEBI:18420"/>
    </cofactor>
</comment>
<dbReference type="GO" id="GO:0016836">
    <property type="term" value="F:hydro-lyase activity"/>
    <property type="evidence" value="ECO:0007669"/>
    <property type="project" value="TreeGrafter"/>
</dbReference>
<dbReference type="InterPro" id="IPR029065">
    <property type="entry name" value="Enolase_C-like"/>
</dbReference>
<dbReference type="InterPro" id="IPR013341">
    <property type="entry name" value="Mandelate_racemase_N_dom"/>
</dbReference>
<dbReference type="GO" id="GO:0009063">
    <property type="term" value="P:amino acid catabolic process"/>
    <property type="evidence" value="ECO:0007669"/>
    <property type="project" value="InterPro"/>
</dbReference>
<dbReference type="GO" id="GO:0000287">
    <property type="term" value="F:magnesium ion binding"/>
    <property type="evidence" value="ECO:0007669"/>
    <property type="project" value="TreeGrafter"/>
</dbReference>
<dbReference type="InterPro" id="IPR029017">
    <property type="entry name" value="Enolase-like_N"/>
</dbReference>
<dbReference type="AlphaFoldDB" id="A0A6P2BS02"/>
<dbReference type="PROSITE" id="PS00908">
    <property type="entry name" value="MR_MLE_1"/>
    <property type="match status" value="1"/>
</dbReference>
<dbReference type="CDD" id="cd03328">
    <property type="entry name" value="MR_like_3"/>
    <property type="match status" value="1"/>
</dbReference>
<evidence type="ECO:0000313" key="5">
    <source>
        <dbReference type="EMBL" id="TVZ00925.1"/>
    </source>
</evidence>
<protein>
    <submittedName>
        <fullName evidence="5">Mandelate racemase</fullName>
    </submittedName>
</protein>
<keyword evidence="3" id="KW-0460">Magnesium</keyword>
<evidence type="ECO:0000256" key="1">
    <source>
        <dbReference type="ARBA" id="ARBA00001946"/>
    </source>
</evidence>
<keyword evidence="2" id="KW-0479">Metal-binding</keyword>
<gene>
    <name evidence="5" type="ORF">EAS64_35765</name>
</gene>
<dbReference type="GO" id="GO:0016052">
    <property type="term" value="P:carbohydrate catabolic process"/>
    <property type="evidence" value="ECO:0007669"/>
    <property type="project" value="TreeGrafter"/>
</dbReference>
<dbReference type="Pfam" id="PF13378">
    <property type="entry name" value="MR_MLE_C"/>
    <property type="match status" value="1"/>
</dbReference>
<evidence type="ECO:0000256" key="2">
    <source>
        <dbReference type="ARBA" id="ARBA00022723"/>
    </source>
</evidence>